<dbReference type="AlphaFoldDB" id="A0A7U7J6D5"/>
<name>A0A7U7J6D5_9GAMM</name>
<evidence type="ECO:0000313" key="1">
    <source>
        <dbReference type="EMBL" id="CDH47663.1"/>
    </source>
</evidence>
<sequence>MLLRLLLPLPLRGELPLLPLLPLLLPLPLRPGRMPPLREVMLLRLLLRLPLPTRLATP</sequence>
<protein>
    <submittedName>
        <fullName evidence="1">Uncharacterized protein</fullName>
    </submittedName>
</protein>
<accession>A0A7U7J6D5</accession>
<keyword evidence="2" id="KW-1185">Reference proteome</keyword>
<dbReference type="Proteomes" id="UP000019184">
    <property type="component" value="Unassembled WGS sequence"/>
</dbReference>
<dbReference type="EMBL" id="CBTK010000306">
    <property type="protein sequence ID" value="CDH47663.1"/>
    <property type="molecule type" value="Genomic_DNA"/>
</dbReference>
<reference evidence="1 2" key="1">
    <citation type="journal article" date="2014" name="ISME J.">
        <title>Candidatus Competibacter-lineage genomes retrieved from metagenomes reveal functional metabolic diversity.</title>
        <authorList>
            <person name="McIlroy S.J."/>
            <person name="Albertsen M."/>
            <person name="Andresen E.K."/>
            <person name="Saunders A.M."/>
            <person name="Kristiansen R."/>
            <person name="Stokholm-Bjerregaard M."/>
            <person name="Nielsen K.L."/>
            <person name="Nielsen P.H."/>
        </authorList>
    </citation>
    <scope>NUCLEOTIDE SEQUENCE [LARGE SCALE GENOMIC DNA]</scope>
    <source>
        <strain evidence="1 2">Run_B_J11</strain>
    </source>
</reference>
<proteinExistence type="predicted"/>
<organism evidence="1 2">
    <name type="scientific">Candidatus Contendobacter odensis Run_B_J11</name>
    <dbReference type="NCBI Taxonomy" id="1400861"/>
    <lineage>
        <taxon>Bacteria</taxon>
        <taxon>Pseudomonadati</taxon>
        <taxon>Pseudomonadota</taxon>
        <taxon>Gammaproteobacteria</taxon>
        <taxon>Candidatus Competibacteraceae</taxon>
        <taxon>Candidatus Contendibacter</taxon>
    </lineage>
</organism>
<evidence type="ECO:0000313" key="2">
    <source>
        <dbReference type="Proteomes" id="UP000019184"/>
    </source>
</evidence>
<comment type="caution">
    <text evidence="1">The sequence shown here is derived from an EMBL/GenBank/DDBJ whole genome shotgun (WGS) entry which is preliminary data.</text>
</comment>
<gene>
    <name evidence="1" type="ORF">BN874_870030</name>
</gene>